<organism evidence="2 3">
    <name type="scientific">Alkalibaculum sporogenes</name>
    <dbReference type="NCBI Taxonomy" id="2655001"/>
    <lineage>
        <taxon>Bacteria</taxon>
        <taxon>Bacillati</taxon>
        <taxon>Bacillota</taxon>
        <taxon>Clostridia</taxon>
        <taxon>Eubacteriales</taxon>
        <taxon>Eubacteriaceae</taxon>
        <taxon>Alkalibaculum</taxon>
    </lineage>
</organism>
<reference evidence="2 3" key="1">
    <citation type="submission" date="2019-10" db="EMBL/GenBank/DDBJ databases">
        <title>Alkalibaculum tamaniensis sp.nov., a new alkaliphilic acetogen, isolated on methoxylated aromatics from a mud volcano.</title>
        <authorList>
            <person name="Khomyakova M.A."/>
            <person name="Merkel A.Y."/>
            <person name="Bonch-Osmolovskaya E.A."/>
            <person name="Slobodkin A.I."/>
        </authorList>
    </citation>
    <scope>NUCLEOTIDE SEQUENCE [LARGE SCALE GENOMIC DNA]</scope>
    <source>
        <strain evidence="2 3">M08DMB</strain>
    </source>
</reference>
<name>A0A6A7K8P4_9FIRM</name>
<sequence>MLLIDAFQKDNNTFLEIVDLFKNSIKFYSRKLNYDCAETDLIIFLLELLRKIDLSTFKANESLDYYIKKSIKHEYIRLSKKKITELIIENDFIEVIQDDQYNDPFSLIYFTDMIGNLSQRESKILDYKYNQKFTDTEIASLLGLSRQTVYKYRKKSLEKLKNTINM</sequence>
<keyword evidence="3" id="KW-1185">Reference proteome</keyword>
<dbReference type="AlphaFoldDB" id="A0A6A7K8P4"/>
<dbReference type="Gene3D" id="1.20.140.160">
    <property type="match status" value="1"/>
</dbReference>
<dbReference type="Pfam" id="PF04545">
    <property type="entry name" value="Sigma70_r4"/>
    <property type="match status" value="1"/>
</dbReference>
<dbReference type="RefSeq" id="WP_152803616.1">
    <property type="nucleotide sequence ID" value="NZ_WHNX01000011.1"/>
</dbReference>
<accession>A0A6A7K8P4</accession>
<proteinExistence type="predicted"/>
<dbReference type="Proteomes" id="UP000440004">
    <property type="component" value="Unassembled WGS sequence"/>
</dbReference>
<dbReference type="GO" id="GO:0006352">
    <property type="term" value="P:DNA-templated transcription initiation"/>
    <property type="evidence" value="ECO:0007669"/>
    <property type="project" value="InterPro"/>
</dbReference>
<dbReference type="InterPro" id="IPR013324">
    <property type="entry name" value="RNA_pol_sigma_r3/r4-like"/>
</dbReference>
<evidence type="ECO:0000259" key="1">
    <source>
        <dbReference type="Pfam" id="PF04545"/>
    </source>
</evidence>
<dbReference type="SUPFAM" id="SSF88659">
    <property type="entry name" value="Sigma3 and sigma4 domains of RNA polymerase sigma factors"/>
    <property type="match status" value="1"/>
</dbReference>
<protein>
    <recommendedName>
        <fullName evidence="1">RNA polymerase sigma-70 region 4 domain-containing protein</fullName>
    </recommendedName>
</protein>
<evidence type="ECO:0000313" key="2">
    <source>
        <dbReference type="EMBL" id="MPW25794.1"/>
    </source>
</evidence>
<dbReference type="InterPro" id="IPR007630">
    <property type="entry name" value="RNA_pol_sigma70_r4"/>
</dbReference>
<gene>
    <name evidence="2" type="ORF">GC105_08325</name>
</gene>
<comment type="caution">
    <text evidence="2">The sequence shown here is derived from an EMBL/GenBank/DDBJ whole genome shotgun (WGS) entry which is preliminary data.</text>
</comment>
<feature type="domain" description="RNA polymerase sigma-70 region 4" evidence="1">
    <location>
        <begin position="115"/>
        <end position="161"/>
    </location>
</feature>
<evidence type="ECO:0000313" key="3">
    <source>
        <dbReference type="Proteomes" id="UP000440004"/>
    </source>
</evidence>
<dbReference type="GO" id="GO:0003700">
    <property type="term" value="F:DNA-binding transcription factor activity"/>
    <property type="evidence" value="ECO:0007669"/>
    <property type="project" value="InterPro"/>
</dbReference>
<dbReference type="EMBL" id="WHNX01000011">
    <property type="protein sequence ID" value="MPW25794.1"/>
    <property type="molecule type" value="Genomic_DNA"/>
</dbReference>